<sequence length="54" mass="5615">MQLPSYIAPSSLLSTPSTNPPSSHQSGSATHPHTHPAPSTAPKSPKNNNPPAKY</sequence>
<protein>
    <submittedName>
        <fullName evidence="2">Uncharacterized protein</fullName>
    </submittedName>
</protein>
<proteinExistence type="predicted"/>
<evidence type="ECO:0000256" key="1">
    <source>
        <dbReference type="SAM" id="MobiDB-lite"/>
    </source>
</evidence>
<keyword evidence="3" id="KW-1185">Reference proteome</keyword>
<organism evidence="2 3">
    <name type="scientific">Amniculicola lignicola CBS 123094</name>
    <dbReference type="NCBI Taxonomy" id="1392246"/>
    <lineage>
        <taxon>Eukaryota</taxon>
        <taxon>Fungi</taxon>
        <taxon>Dikarya</taxon>
        <taxon>Ascomycota</taxon>
        <taxon>Pezizomycotina</taxon>
        <taxon>Dothideomycetes</taxon>
        <taxon>Pleosporomycetidae</taxon>
        <taxon>Pleosporales</taxon>
        <taxon>Amniculicolaceae</taxon>
        <taxon>Amniculicola</taxon>
    </lineage>
</organism>
<evidence type="ECO:0000313" key="2">
    <source>
        <dbReference type="EMBL" id="KAF2008067.1"/>
    </source>
</evidence>
<evidence type="ECO:0000313" key="3">
    <source>
        <dbReference type="Proteomes" id="UP000799779"/>
    </source>
</evidence>
<gene>
    <name evidence="2" type="ORF">P154DRAFT_516814</name>
</gene>
<dbReference type="Proteomes" id="UP000799779">
    <property type="component" value="Unassembled WGS sequence"/>
</dbReference>
<feature type="region of interest" description="Disordered" evidence="1">
    <location>
        <begin position="1"/>
        <end position="54"/>
    </location>
</feature>
<dbReference type="AlphaFoldDB" id="A0A6A5X5F0"/>
<accession>A0A6A5X5F0</accession>
<reference evidence="2" key="1">
    <citation type="journal article" date="2020" name="Stud. Mycol.">
        <title>101 Dothideomycetes genomes: a test case for predicting lifestyles and emergence of pathogens.</title>
        <authorList>
            <person name="Haridas S."/>
            <person name="Albert R."/>
            <person name="Binder M."/>
            <person name="Bloem J."/>
            <person name="Labutti K."/>
            <person name="Salamov A."/>
            <person name="Andreopoulos B."/>
            <person name="Baker S."/>
            <person name="Barry K."/>
            <person name="Bills G."/>
            <person name="Bluhm B."/>
            <person name="Cannon C."/>
            <person name="Castanera R."/>
            <person name="Culley D."/>
            <person name="Daum C."/>
            <person name="Ezra D."/>
            <person name="Gonzalez J."/>
            <person name="Henrissat B."/>
            <person name="Kuo A."/>
            <person name="Liang C."/>
            <person name="Lipzen A."/>
            <person name="Lutzoni F."/>
            <person name="Magnuson J."/>
            <person name="Mondo S."/>
            <person name="Nolan M."/>
            <person name="Ohm R."/>
            <person name="Pangilinan J."/>
            <person name="Park H.-J."/>
            <person name="Ramirez L."/>
            <person name="Alfaro M."/>
            <person name="Sun H."/>
            <person name="Tritt A."/>
            <person name="Yoshinaga Y."/>
            <person name="Zwiers L.-H."/>
            <person name="Turgeon B."/>
            <person name="Goodwin S."/>
            <person name="Spatafora J."/>
            <person name="Crous P."/>
            <person name="Grigoriev I."/>
        </authorList>
    </citation>
    <scope>NUCLEOTIDE SEQUENCE</scope>
    <source>
        <strain evidence="2">CBS 123094</strain>
    </source>
</reference>
<dbReference type="EMBL" id="ML977556">
    <property type="protein sequence ID" value="KAF2008067.1"/>
    <property type="molecule type" value="Genomic_DNA"/>
</dbReference>
<feature type="compositionally biased region" description="Low complexity" evidence="1">
    <location>
        <begin position="9"/>
        <end position="54"/>
    </location>
</feature>
<name>A0A6A5X5F0_9PLEO</name>